<proteinExistence type="predicted"/>
<evidence type="ECO:0000313" key="2">
    <source>
        <dbReference type="Proteomes" id="UP000254794"/>
    </source>
</evidence>
<reference evidence="1 2" key="1">
    <citation type="submission" date="2018-06" db="EMBL/GenBank/DDBJ databases">
        <authorList>
            <consortium name="Pathogen Informatics"/>
            <person name="Doyle S."/>
        </authorList>
    </citation>
    <scope>NUCLEOTIDE SEQUENCE [LARGE SCALE GENOMIC DNA]</scope>
    <source>
        <strain evidence="1 2">NCTC13316</strain>
    </source>
</reference>
<dbReference type="Proteomes" id="UP000254794">
    <property type="component" value="Unassembled WGS sequence"/>
</dbReference>
<name>A0A378JRP8_9GAMM</name>
<sequence>MITNNTINTYFSQSKSVFKFIKFHYCALRKAESLGAKTAIGCGFFNQPEETKKFFCSYRVIVGGLRLVVYDNVPEAGRARINTSRIGESI</sequence>
<accession>A0A378JRP8</accession>
<evidence type="ECO:0000313" key="1">
    <source>
        <dbReference type="EMBL" id="STX52560.1"/>
    </source>
</evidence>
<dbReference type="AlphaFoldDB" id="A0A378JRP8"/>
<organism evidence="1 2">
    <name type="scientific">Legionella busanensis</name>
    <dbReference type="NCBI Taxonomy" id="190655"/>
    <lineage>
        <taxon>Bacteria</taxon>
        <taxon>Pseudomonadati</taxon>
        <taxon>Pseudomonadota</taxon>
        <taxon>Gammaproteobacteria</taxon>
        <taxon>Legionellales</taxon>
        <taxon>Legionellaceae</taxon>
        <taxon>Legionella</taxon>
    </lineage>
</organism>
<dbReference type="RefSeq" id="WP_115332111.1">
    <property type="nucleotide sequence ID" value="NZ_CAAAHP010000006.1"/>
</dbReference>
<gene>
    <name evidence="1" type="ORF">NCTC13316_02677</name>
</gene>
<dbReference type="EMBL" id="UGOD01000001">
    <property type="protein sequence ID" value="STX52560.1"/>
    <property type="molecule type" value="Genomic_DNA"/>
</dbReference>
<keyword evidence="2" id="KW-1185">Reference proteome</keyword>
<protein>
    <submittedName>
        <fullName evidence="1">Uncharacterized protein</fullName>
    </submittedName>
</protein>